<dbReference type="InterPro" id="IPR004360">
    <property type="entry name" value="Glyas_Fos-R_dOase_dom"/>
</dbReference>
<dbReference type="CDD" id="cd07262">
    <property type="entry name" value="VOC_like"/>
    <property type="match status" value="1"/>
</dbReference>
<gene>
    <name evidence="2" type="ORF">TMES_19040</name>
</gene>
<feature type="domain" description="VOC" evidence="1">
    <location>
        <begin position="1"/>
        <end position="128"/>
    </location>
</feature>
<keyword evidence="3" id="KW-1185">Reference proteome</keyword>
<organism evidence="2 3">
    <name type="scientific">Thalassospira mesophila</name>
    <dbReference type="NCBI Taxonomy" id="1293891"/>
    <lineage>
        <taxon>Bacteria</taxon>
        <taxon>Pseudomonadati</taxon>
        <taxon>Pseudomonadota</taxon>
        <taxon>Alphaproteobacteria</taxon>
        <taxon>Rhodospirillales</taxon>
        <taxon>Thalassospiraceae</taxon>
        <taxon>Thalassospira</taxon>
    </lineage>
</organism>
<dbReference type="PROSITE" id="PS51819">
    <property type="entry name" value="VOC"/>
    <property type="match status" value="1"/>
</dbReference>
<sequence>MIDHIGISVGNHEKSRGFYLSALAPLDISIVMEVTAQQTGNTAHTGFGNQGKPFFWISGRAATMAETTTTHIAFSAQSRAAVDAFYHAALSAGATDNGAPGLRPDYHENYYAAFIRDRDGNNIEAVCHHPA</sequence>
<dbReference type="Gene3D" id="3.10.180.10">
    <property type="entry name" value="2,3-Dihydroxybiphenyl 1,2-Dioxygenase, domain 1"/>
    <property type="match status" value="1"/>
</dbReference>
<proteinExistence type="predicted"/>
<dbReference type="STRING" id="1293891.TMES_19040"/>
<dbReference type="SUPFAM" id="SSF54593">
    <property type="entry name" value="Glyoxalase/Bleomycin resistance protein/Dihydroxybiphenyl dioxygenase"/>
    <property type="match status" value="1"/>
</dbReference>
<dbReference type="EMBL" id="JFKA01000012">
    <property type="protein sequence ID" value="OSQ36155.1"/>
    <property type="molecule type" value="Genomic_DNA"/>
</dbReference>
<dbReference type="RefSeq" id="WP_085585515.1">
    <property type="nucleotide sequence ID" value="NZ_JFKA01000012.1"/>
</dbReference>
<dbReference type="Proteomes" id="UP000193391">
    <property type="component" value="Unassembled WGS sequence"/>
</dbReference>
<dbReference type="InterPro" id="IPR029068">
    <property type="entry name" value="Glyas_Bleomycin-R_OHBP_Dase"/>
</dbReference>
<comment type="caution">
    <text evidence="2">The sequence shown here is derived from an EMBL/GenBank/DDBJ whole genome shotgun (WGS) entry which is preliminary data.</text>
</comment>
<name>A0A1Y2KW53_9PROT</name>
<dbReference type="InterPro" id="IPR037523">
    <property type="entry name" value="VOC_core"/>
</dbReference>
<dbReference type="AlphaFoldDB" id="A0A1Y2KW53"/>
<dbReference type="Pfam" id="PF00903">
    <property type="entry name" value="Glyoxalase"/>
    <property type="match status" value="1"/>
</dbReference>
<dbReference type="PANTHER" id="PTHR35006:SF2">
    <property type="entry name" value="GLYOXALASE FAMILY PROTEIN (AFU_ORTHOLOGUE AFUA_5G14830)"/>
    <property type="match status" value="1"/>
</dbReference>
<protein>
    <submittedName>
        <fullName evidence="2">Glyoxalase</fullName>
    </submittedName>
</protein>
<reference evidence="2 3" key="1">
    <citation type="submission" date="2014-03" db="EMBL/GenBank/DDBJ databases">
        <title>The draft genome sequence of Thalassospira mesophila JCM 18969.</title>
        <authorList>
            <person name="Lai Q."/>
            <person name="Shao Z."/>
        </authorList>
    </citation>
    <scope>NUCLEOTIDE SEQUENCE [LARGE SCALE GENOMIC DNA]</scope>
    <source>
        <strain evidence="2 3">JCM 18969</strain>
    </source>
</reference>
<dbReference type="PANTHER" id="PTHR35006">
    <property type="entry name" value="GLYOXALASE FAMILY PROTEIN (AFU_ORTHOLOGUE AFUA_5G14830)"/>
    <property type="match status" value="1"/>
</dbReference>
<evidence type="ECO:0000259" key="1">
    <source>
        <dbReference type="PROSITE" id="PS51819"/>
    </source>
</evidence>
<evidence type="ECO:0000313" key="3">
    <source>
        <dbReference type="Proteomes" id="UP000193391"/>
    </source>
</evidence>
<accession>A0A1Y2KW53</accession>
<evidence type="ECO:0000313" key="2">
    <source>
        <dbReference type="EMBL" id="OSQ36155.1"/>
    </source>
</evidence>
<dbReference type="OrthoDB" id="9807407at2"/>